<comment type="cofactor">
    <cofactor evidence="1">
        <name>a divalent metal cation</name>
        <dbReference type="ChEBI" id="CHEBI:60240"/>
    </cofactor>
</comment>
<feature type="region of interest" description="Disordered" evidence="11">
    <location>
        <begin position="468"/>
        <end position="500"/>
    </location>
</feature>
<dbReference type="InterPro" id="IPR035965">
    <property type="entry name" value="PAS-like_dom_sf"/>
</dbReference>
<dbReference type="GO" id="GO:0007165">
    <property type="term" value="P:signal transduction"/>
    <property type="evidence" value="ECO:0007669"/>
    <property type="project" value="InterPro"/>
</dbReference>
<feature type="binding site" evidence="10">
    <location>
        <position position="613"/>
    </location>
    <ligand>
        <name>Zn(2+)</name>
        <dbReference type="ChEBI" id="CHEBI:29105"/>
        <label>2</label>
    </ligand>
</feature>
<protein>
    <recommendedName>
        <fullName evidence="4">3',5'-cyclic-AMP phosphodiesterase</fullName>
        <ecNumber evidence="4">3.1.4.53</ecNumber>
    </recommendedName>
</protein>
<dbReference type="RefSeq" id="XP_011495191.1">
    <property type="nucleotide sequence ID" value="XM_011496889.1"/>
</dbReference>
<feature type="domain" description="PAS" evidence="12">
    <location>
        <begin position="234"/>
        <end position="304"/>
    </location>
</feature>
<dbReference type="NCBIfam" id="TIGR00229">
    <property type="entry name" value="sensory_box"/>
    <property type="match status" value="1"/>
</dbReference>
<organism evidence="14 15">
    <name type="scientific">Ceratosolen solmsi marchali</name>
    <dbReference type="NCBI Taxonomy" id="326594"/>
    <lineage>
        <taxon>Eukaryota</taxon>
        <taxon>Metazoa</taxon>
        <taxon>Ecdysozoa</taxon>
        <taxon>Arthropoda</taxon>
        <taxon>Hexapoda</taxon>
        <taxon>Insecta</taxon>
        <taxon>Pterygota</taxon>
        <taxon>Neoptera</taxon>
        <taxon>Endopterygota</taxon>
        <taxon>Hymenoptera</taxon>
        <taxon>Apocrita</taxon>
        <taxon>Proctotrupomorpha</taxon>
        <taxon>Chalcidoidea</taxon>
        <taxon>Agaonidae</taxon>
        <taxon>Agaoninae</taxon>
        <taxon>Ceratosolen</taxon>
    </lineage>
</organism>
<feature type="domain" description="PDEase" evidence="13">
    <location>
        <begin position="496"/>
        <end position="839"/>
    </location>
</feature>
<feature type="binding site" evidence="10">
    <location>
        <position position="576"/>
    </location>
    <ligand>
        <name>Zn(2+)</name>
        <dbReference type="ChEBI" id="CHEBI:29105"/>
        <label>1</label>
    </ligand>
</feature>
<dbReference type="InterPro" id="IPR057304">
    <property type="entry name" value="PDE8-like_REC_N"/>
</dbReference>
<dbReference type="InterPro" id="IPR003607">
    <property type="entry name" value="HD/PDEase_dom"/>
</dbReference>
<keyword evidence="7" id="KW-0114">cAMP</keyword>
<evidence type="ECO:0000256" key="5">
    <source>
        <dbReference type="ARBA" id="ARBA00022723"/>
    </source>
</evidence>
<feature type="binding site" evidence="10">
    <location>
        <position position="613"/>
    </location>
    <ligand>
        <name>Zn(2+)</name>
        <dbReference type="ChEBI" id="CHEBI:29105"/>
        <label>1</label>
    </ligand>
</feature>
<comment type="pathway">
    <text evidence="2">Purine metabolism; 3',5'-cyclic AMP degradation; AMP from 3',5'-cyclic AMP: step 1/1.</text>
</comment>
<dbReference type="Proteomes" id="UP000695007">
    <property type="component" value="Unplaced"/>
</dbReference>
<dbReference type="GO" id="GO:0004115">
    <property type="term" value="F:3',5'-cyclic-AMP phosphodiesterase activity"/>
    <property type="evidence" value="ECO:0007669"/>
    <property type="project" value="UniProtKB-EC"/>
</dbReference>
<dbReference type="Pfam" id="PF13426">
    <property type="entry name" value="PAS_9"/>
    <property type="match status" value="1"/>
</dbReference>
<dbReference type="SMART" id="SM00471">
    <property type="entry name" value="HDc"/>
    <property type="match status" value="1"/>
</dbReference>
<feature type="binding site" evidence="9">
    <location>
        <position position="797"/>
    </location>
    <ligand>
        <name>AMP</name>
        <dbReference type="ChEBI" id="CHEBI:456215"/>
    </ligand>
</feature>
<evidence type="ECO:0000256" key="3">
    <source>
        <dbReference type="ARBA" id="ARBA00006437"/>
    </source>
</evidence>
<dbReference type="InterPro" id="IPR023088">
    <property type="entry name" value="PDEase"/>
</dbReference>
<keyword evidence="14" id="KW-1185">Reference proteome</keyword>
<dbReference type="PROSITE" id="PS50112">
    <property type="entry name" value="PAS"/>
    <property type="match status" value="1"/>
</dbReference>
<feature type="active site" description="Proton donor" evidence="8">
    <location>
        <position position="572"/>
    </location>
</feature>
<evidence type="ECO:0000259" key="12">
    <source>
        <dbReference type="PROSITE" id="PS50112"/>
    </source>
</evidence>
<dbReference type="GeneID" id="105360099"/>
<evidence type="ECO:0000256" key="11">
    <source>
        <dbReference type="SAM" id="MobiDB-lite"/>
    </source>
</evidence>
<proteinExistence type="inferred from homology"/>
<dbReference type="PANTHER" id="PTHR11347">
    <property type="entry name" value="CYCLIC NUCLEOTIDE PHOSPHODIESTERASE"/>
    <property type="match status" value="1"/>
</dbReference>
<dbReference type="PROSITE" id="PS51845">
    <property type="entry name" value="PDEASE_I_2"/>
    <property type="match status" value="1"/>
</dbReference>
<evidence type="ECO:0000256" key="6">
    <source>
        <dbReference type="ARBA" id="ARBA00022801"/>
    </source>
</evidence>
<comment type="similarity">
    <text evidence="3">Belongs to the cyclic nucleotide phosphodiesterase family. PDE8 subfamily.</text>
</comment>
<dbReference type="AlphaFoldDB" id="A0AAJ6YCQ2"/>
<dbReference type="InterPro" id="IPR036971">
    <property type="entry name" value="PDEase_catalytic_dom_sf"/>
</dbReference>
<dbReference type="SUPFAM" id="SSF55785">
    <property type="entry name" value="PYP-like sensor domain (PAS domain)"/>
    <property type="match status" value="1"/>
</dbReference>
<evidence type="ECO:0000259" key="13">
    <source>
        <dbReference type="PROSITE" id="PS51845"/>
    </source>
</evidence>
<evidence type="ECO:0000256" key="10">
    <source>
        <dbReference type="PIRSR" id="PIRSR623088-3"/>
    </source>
</evidence>
<feature type="binding site" evidence="9">
    <location>
        <position position="613"/>
    </location>
    <ligand>
        <name>AMP</name>
        <dbReference type="ChEBI" id="CHEBI:456215"/>
    </ligand>
</feature>
<evidence type="ECO:0000256" key="4">
    <source>
        <dbReference type="ARBA" id="ARBA00012276"/>
    </source>
</evidence>
<evidence type="ECO:0000256" key="7">
    <source>
        <dbReference type="ARBA" id="ARBA00023149"/>
    </source>
</evidence>
<sequence length="860" mass="98550">MGDLKPGTMSDTGQSTNSILRICGSTGFDNEVSAAEASSSWLGALARLLRCHGRRDKWQRPSRGIAVASEALEMRKTQELDFSWLTTNATSKVFKVLLVFPRNDQQFEILVIAARKLGWSVSEAKNAEQAAELFRLSRHDLAIVDRRGTSHSQNADEICSILTNLRIYPFACNIIALVKKTFFTITRNDEEGMLFLLNIGYSRALMECSHMGILMNELIGIYTSEIQPKSQLAAAQLLYLFVDTSRDIVHVTNDQHIVQFVNRATEVFLGFKQEELVGKRIEDFMIFENLALMQQHLRRGKEFQDNIVWKRKDRTPLNINCSVVPISVPVSQTVYYIYRCDITSKQETISSSVSFHNFTGQESHSNGRYSFESKTLHEPRKSTVTKLHNLLLDSPITKVIKLLSSAGEGSVDPDVSEKIKAAIRILLNTELYTPQLREDDPLPISDPIISELLESLISVSVNFNDSQKVNSSTTQKRSPVKNANATEHQTNTKLFKNPRDPEELEELLENNFDWDLDIFKLEILTNRRPLYFLGTMMMNHYKVAEKLNCDEKTLQNWLTIIEANYNIHVSYHNSTHATDVLQAIACFLRSNKLQMILEPLHEVAALLAAIAHDIGHPGKSSPFLCNANSKLAILYNDLSVLESHHSALTFKITLSDDNVNIFKNLNRDVYKSIRQNIIDMILATEMTKHFEHFAKFVNVCSNRINDKYEVLTNNISFAEDVTDMSVFLLPENVSLTMRMMIKCADVSNPTRPLRFYVEWTRRIAEEYFDQTDEEKKKMMPVMMPMFDRACCSIPKLQIGFIDYIINDMMEAWDAFIDMPQIIGYMRENYEKWKEFHEQGITTLEDIKKLQLTPELQIYTK</sequence>
<evidence type="ECO:0000313" key="15">
    <source>
        <dbReference type="RefSeq" id="XP_011495191.1"/>
    </source>
</evidence>
<evidence type="ECO:0000256" key="9">
    <source>
        <dbReference type="PIRSR" id="PIRSR623088-2"/>
    </source>
</evidence>
<dbReference type="Gene3D" id="1.10.1300.10">
    <property type="entry name" value="3'5'-cyclic nucleotide phosphodiesterase, catalytic domain"/>
    <property type="match status" value="1"/>
</dbReference>
<dbReference type="Pfam" id="PF00233">
    <property type="entry name" value="PDEase_I"/>
    <property type="match status" value="1"/>
</dbReference>
<dbReference type="InterPro" id="IPR002073">
    <property type="entry name" value="PDEase_catalytic_dom"/>
</dbReference>
<feature type="binding site" evidence="9">
    <location>
        <begin position="572"/>
        <end position="576"/>
    </location>
    <ligand>
        <name>AMP</name>
        <dbReference type="ChEBI" id="CHEBI:456215"/>
    </ligand>
</feature>
<dbReference type="KEGG" id="csol:105360099"/>
<feature type="binding site" evidence="9">
    <location>
        <position position="745"/>
    </location>
    <ligand>
        <name>AMP</name>
        <dbReference type="ChEBI" id="CHEBI:456215"/>
    </ligand>
</feature>
<evidence type="ECO:0000313" key="14">
    <source>
        <dbReference type="Proteomes" id="UP000695007"/>
    </source>
</evidence>
<keyword evidence="5 10" id="KW-0479">Metal-binding</keyword>
<feature type="compositionally biased region" description="Polar residues" evidence="11">
    <location>
        <begin position="468"/>
        <end position="494"/>
    </location>
</feature>
<gene>
    <name evidence="15" type="primary">LOC105360099</name>
</gene>
<accession>A0AAJ6YCQ2</accession>
<dbReference type="InterPro" id="IPR000014">
    <property type="entry name" value="PAS"/>
</dbReference>
<dbReference type="Pfam" id="PF23198">
    <property type="entry name" value="PDE8A_N"/>
    <property type="match status" value="1"/>
</dbReference>
<reference evidence="15" key="1">
    <citation type="submission" date="2025-08" db="UniProtKB">
        <authorList>
            <consortium name="RefSeq"/>
        </authorList>
    </citation>
    <scope>IDENTIFICATION</scope>
</reference>
<evidence type="ECO:0000256" key="8">
    <source>
        <dbReference type="PIRSR" id="PIRSR623088-1"/>
    </source>
</evidence>
<dbReference type="EC" id="3.1.4.53" evidence="4"/>
<dbReference type="GO" id="GO:0046872">
    <property type="term" value="F:metal ion binding"/>
    <property type="evidence" value="ECO:0007669"/>
    <property type="project" value="UniProtKB-KW"/>
</dbReference>
<name>A0AAJ6YCQ2_9HYME</name>
<feature type="binding site" evidence="10">
    <location>
        <position position="745"/>
    </location>
    <ligand>
        <name>Zn(2+)</name>
        <dbReference type="ChEBI" id="CHEBI:29105"/>
        <label>1</label>
    </ligand>
</feature>
<dbReference type="SUPFAM" id="SSF109604">
    <property type="entry name" value="HD-domain/PDEase-like"/>
    <property type="match status" value="1"/>
</dbReference>
<keyword evidence="6" id="KW-0378">Hydrolase</keyword>
<dbReference type="PRINTS" id="PR00387">
    <property type="entry name" value="PDIESTERASE1"/>
</dbReference>
<feature type="binding site" evidence="10">
    <location>
        <position position="612"/>
    </location>
    <ligand>
        <name>Zn(2+)</name>
        <dbReference type="ChEBI" id="CHEBI:29105"/>
        <label>1</label>
    </ligand>
</feature>
<dbReference type="Gene3D" id="3.30.450.20">
    <property type="entry name" value="PAS domain"/>
    <property type="match status" value="1"/>
</dbReference>
<evidence type="ECO:0000256" key="2">
    <source>
        <dbReference type="ARBA" id="ARBA00004703"/>
    </source>
</evidence>
<dbReference type="SMART" id="SM00091">
    <property type="entry name" value="PAS"/>
    <property type="match status" value="1"/>
</dbReference>
<dbReference type="CDD" id="cd00077">
    <property type="entry name" value="HDc"/>
    <property type="match status" value="1"/>
</dbReference>
<evidence type="ECO:0000256" key="1">
    <source>
        <dbReference type="ARBA" id="ARBA00001968"/>
    </source>
</evidence>
<dbReference type="CDD" id="cd00130">
    <property type="entry name" value="PAS"/>
    <property type="match status" value="1"/>
</dbReference>